<evidence type="ECO:0000256" key="7">
    <source>
        <dbReference type="ARBA" id="ARBA00022771"/>
    </source>
</evidence>
<keyword evidence="9" id="KW-0460">Magnesium</keyword>
<dbReference type="InterPro" id="IPR013264">
    <property type="entry name" value="DNAG_N"/>
</dbReference>
<feature type="domain" description="Toprim" evidence="15">
    <location>
        <begin position="256"/>
        <end position="337"/>
    </location>
</feature>
<evidence type="ECO:0000256" key="2">
    <source>
        <dbReference type="ARBA" id="ARBA00022515"/>
    </source>
</evidence>
<evidence type="ECO:0000259" key="15">
    <source>
        <dbReference type="PROSITE" id="PS50880"/>
    </source>
</evidence>
<dbReference type="GO" id="GO:1990077">
    <property type="term" value="C:primosome complex"/>
    <property type="evidence" value="ECO:0007669"/>
    <property type="project" value="UniProtKB-KW"/>
</dbReference>
<evidence type="ECO:0000256" key="3">
    <source>
        <dbReference type="ARBA" id="ARBA00022679"/>
    </source>
</evidence>
<comment type="subunit">
    <text evidence="12">Monomer. Interacts with DnaB.</text>
</comment>
<evidence type="ECO:0000256" key="5">
    <source>
        <dbReference type="ARBA" id="ARBA00022705"/>
    </source>
</evidence>
<dbReference type="Gene3D" id="3.90.580.10">
    <property type="entry name" value="Zinc finger, CHC2-type domain"/>
    <property type="match status" value="1"/>
</dbReference>
<keyword evidence="8 12" id="KW-0862">Zinc</keyword>
<dbReference type="InterPro" id="IPR037068">
    <property type="entry name" value="DNA_primase_core_N_sf"/>
</dbReference>
<keyword evidence="17" id="KW-1185">Reference proteome</keyword>
<evidence type="ECO:0000256" key="1">
    <source>
        <dbReference type="ARBA" id="ARBA00022478"/>
    </source>
</evidence>
<dbReference type="InterPro" id="IPR050219">
    <property type="entry name" value="DnaG_primase"/>
</dbReference>
<dbReference type="SUPFAM" id="SSF56731">
    <property type="entry name" value="DNA primase core"/>
    <property type="match status" value="1"/>
</dbReference>
<dbReference type="SUPFAM" id="SSF57783">
    <property type="entry name" value="Zinc beta-ribbon"/>
    <property type="match status" value="1"/>
</dbReference>
<dbReference type="GO" id="GO:0006269">
    <property type="term" value="P:DNA replication, synthesis of primer"/>
    <property type="evidence" value="ECO:0007669"/>
    <property type="project" value="UniProtKB-UniRule"/>
</dbReference>
<dbReference type="GO" id="GO:0003899">
    <property type="term" value="F:DNA-directed RNA polymerase activity"/>
    <property type="evidence" value="ECO:0007669"/>
    <property type="project" value="UniProtKB-UniRule"/>
</dbReference>
<keyword evidence="2 12" id="KW-0639">Primosome</keyword>
<dbReference type="InterPro" id="IPR016136">
    <property type="entry name" value="DNA_helicase_N/primase_C"/>
</dbReference>
<evidence type="ECO:0000256" key="8">
    <source>
        <dbReference type="ARBA" id="ARBA00022833"/>
    </source>
</evidence>
<dbReference type="Pfam" id="PF13155">
    <property type="entry name" value="Toprim_2"/>
    <property type="match status" value="1"/>
</dbReference>
<dbReference type="PIRSF" id="PIRSF002811">
    <property type="entry name" value="DnaG"/>
    <property type="match status" value="1"/>
</dbReference>
<dbReference type="AlphaFoldDB" id="A0A7X2NQ77"/>
<evidence type="ECO:0000256" key="4">
    <source>
        <dbReference type="ARBA" id="ARBA00022695"/>
    </source>
</evidence>
<comment type="similarity">
    <text evidence="12 13">Belongs to the DnaG primase family.</text>
</comment>
<dbReference type="InterPro" id="IPR019475">
    <property type="entry name" value="DNA_primase_DnaB-bd"/>
</dbReference>
<protein>
    <recommendedName>
        <fullName evidence="12 13">DNA primase</fullName>
        <ecNumber evidence="12">2.7.7.101</ecNumber>
    </recommendedName>
</protein>
<dbReference type="Gene3D" id="3.40.1360.10">
    <property type="match status" value="1"/>
</dbReference>
<dbReference type="PANTHER" id="PTHR30313">
    <property type="entry name" value="DNA PRIMASE"/>
    <property type="match status" value="1"/>
</dbReference>
<evidence type="ECO:0000256" key="11">
    <source>
        <dbReference type="ARBA" id="ARBA00023163"/>
    </source>
</evidence>
<keyword evidence="1 12" id="KW-0240">DNA-directed RNA polymerase</keyword>
<evidence type="ECO:0000256" key="9">
    <source>
        <dbReference type="ARBA" id="ARBA00022842"/>
    </source>
</evidence>
<dbReference type="CDD" id="cd03364">
    <property type="entry name" value="TOPRIM_DnaG_primases"/>
    <property type="match status" value="1"/>
</dbReference>
<dbReference type="Gene3D" id="3.90.980.10">
    <property type="entry name" value="DNA primase, catalytic core, N-terminal domain"/>
    <property type="match status" value="1"/>
</dbReference>
<dbReference type="InterPro" id="IPR006295">
    <property type="entry name" value="DNA_primase_DnaG"/>
</dbReference>
<dbReference type="Proteomes" id="UP000461880">
    <property type="component" value="Unassembled WGS sequence"/>
</dbReference>
<keyword evidence="11 12" id="KW-0804">Transcription</keyword>
<keyword evidence="5 12" id="KW-0235">DNA replication</keyword>
<dbReference type="EC" id="2.7.7.101" evidence="12"/>
<dbReference type="InterPro" id="IPR034151">
    <property type="entry name" value="TOPRIM_DnaG_bac"/>
</dbReference>
<proteinExistence type="inferred from homology"/>
<dbReference type="SMART" id="SM00493">
    <property type="entry name" value="TOPRIM"/>
    <property type="match status" value="1"/>
</dbReference>
<dbReference type="Pfam" id="PF10410">
    <property type="entry name" value="DnaB_bind"/>
    <property type="match status" value="1"/>
</dbReference>
<dbReference type="GO" id="GO:0000428">
    <property type="term" value="C:DNA-directed RNA polymerase complex"/>
    <property type="evidence" value="ECO:0007669"/>
    <property type="project" value="UniProtKB-KW"/>
</dbReference>
<dbReference type="RefSeq" id="WP_154502082.1">
    <property type="nucleotide sequence ID" value="NZ_VUMN01000001.1"/>
</dbReference>
<dbReference type="InterPro" id="IPR036977">
    <property type="entry name" value="DNA_primase_Znf_CHC2"/>
</dbReference>
<dbReference type="Pfam" id="PF01807">
    <property type="entry name" value="Zn_ribbon_DnaG"/>
    <property type="match status" value="1"/>
</dbReference>
<organism evidence="16 17">
    <name type="scientific">Stecheria intestinalis</name>
    <dbReference type="NCBI Taxonomy" id="2606630"/>
    <lineage>
        <taxon>Bacteria</taxon>
        <taxon>Bacillati</taxon>
        <taxon>Bacillota</taxon>
        <taxon>Erysipelotrichia</taxon>
        <taxon>Erysipelotrichales</taxon>
        <taxon>Erysipelotrichaceae</taxon>
        <taxon>Stecheria</taxon>
    </lineage>
</organism>
<dbReference type="PANTHER" id="PTHR30313:SF2">
    <property type="entry name" value="DNA PRIMASE"/>
    <property type="match status" value="1"/>
</dbReference>
<dbReference type="InterPro" id="IPR006171">
    <property type="entry name" value="TOPRIM_dom"/>
</dbReference>
<evidence type="ECO:0000256" key="12">
    <source>
        <dbReference type="HAMAP-Rule" id="MF_00974"/>
    </source>
</evidence>
<dbReference type="PROSITE" id="PS50880">
    <property type="entry name" value="TOPRIM"/>
    <property type="match status" value="1"/>
</dbReference>
<keyword evidence="10 12" id="KW-0238">DNA-binding</keyword>
<evidence type="ECO:0000313" key="16">
    <source>
        <dbReference type="EMBL" id="MSS57388.1"/>
    </source>
</evidence>
<evidence type="ECO:0000256" key="10">
    <source>
        <dbReference type="ARBA" id="ARBA00023125"/>
    </source>
</evidence>
<feature type="zinc finger region" description="CHC2-type" evidence="12 14">
    <location>
        <begin position="39"/>
        <end position="63"/>
    </location>
</feature>
<sequence>MARIPEEEIDAIRKKADIVQVIGKYLQVTRKGSGYVALCPFHDDHSPSMTISPDRQIYKCFVCGAGGNVFTFVQNYENISFPEAVEHVADLVGYPLSVHVSAPKKQEDPHIEVLHRILNETIRWTMYQMNTAQAEAEKAYLEKRGLNEAVREKFSIGYNPPGDALHAFLEAKGFEDSDMTACNVVRTSASGLHDVFSGRITFPIHDAEGNPIGFSARTIDPENPSKYINTTDTELFHKSDLVYNAHRARTASRREGKIYVCEGVTDVIAFARAGMDNAVCTLGTSCTEHQIGILKNLAAKIVFCYDGDDPGQAATWRAARMARAQGCVVSVIDNKTGLDPDEIIRQRGAEALQQLAKSEITWMEFVLNYLSKHTNFDSYQDKKDFVRKAQAEIDQLDDEFDRRHFTEELSRLSGFRLDYTPKNRTAAYVPKQSIPAKTPDGTSEAEEQILAMMLASRSASARFEEKLGYLTDPDRNAVAMMIVDAYRTHDQIEPASLIDEADSQEQKNLISKLADSWAYSAEYDESILDGAIRKVLISVRSLQADAFREQLSAPMNSETREVILNEYQECLKELRRYLDEENRNS</sequence>
<evidence type="ECO:0000256" key="14">
    <source>
        <dbReference type="PIRSR" id="PIRSR002811-1"/>
    </source>
</evidence>
<dbReference type="EMBL" id="VUMN01000001">
    <property type="protein sequence ID" value="MSS57388.1"/>
    <property type="molecule type" value="Genomic_DNA"/>
</dbReference>
<comment type="domain">
    <text evidence="12">Contains an N-terminal zinc-binding domain, a central core domain that contains the primase activity, and a C-terminal DnaB-binding domain.</text>
</comment>
<evidence type="ECO:0000313" key="17">
    <source>
        <dbReference type="Proteomes" id="UP000461880"/>
    </source>
</evidence>
<evidence type="ECO:0000256" key="6">
    <source>
        <dbReference type="ARBA" id="ARBA00022723"/>
    </source>
</evidence>
<evidence type="ECO:0000256" key="13">
    <source>
        <dbReference type="PIRNR" id="PIRNR002811"/>
    </source>
</evidence>
<reference evidence="16 17" key="1">
    <citation type="submission" date="2019-08" db="EMBL/GenBank/DDBJ databases">
        <title>In-depth cultivation of the pig gut microbiome towards novel bacterial diversity and tailored functional studies.</title>
        <authorList>
            <person name="Wylensek D."/>
            <person name="Hitch T.C.A."/>
            <person name="Clavel T."/>
        </authorList>
    </citation>
    <scope>NUCLEOTIDE SEQUENCE [LARGE SCALE GENOMIC DNA]</scope>
    <source>
        <strain evidence="16 17">Oil+RF-744-GAM-WT-6</strain>
    </source>
</reference>
<comment type="function">
    <text evidence="12 13">RNA polymerase that catalyzes the synthesis of short RNA molecules used as primers for DNA polymerase during DNA replication.</text>
</comment>
<dbReference type="InterPro" id="IPR030846">
    <property type="entry name" value="DnaG_bac"/>
</dbReference>
<keyword evidence="7 12" id="KW-0863">Zinc-finger</keyword>
<accession>A0A7X2NQ77</accession>
<dbReference type="Pfam" id="PF08275">
    <property type="entry name" value="DNAG_N"/>
    <property type="match status" value="1"/>
</dbReference>
<dbReference type="NCBIfam" id="TIGR01391">
    <property type="entry name" value="dnaG"/>
    <property type="match status" value="1"/>
</dbReference>
<dbReference type="GO" id="GO:0005737">
    <property type="term" value="C:cytoplasm"/>
    <property type="evidence" value="ECO:0007669"/>
    <property type="project" value="TreeGrafter"/>
</dbReference>
<comment type="caution">
    <text evidence="16">The sequence shown here is derived from an EMBL/GenBank/DDBJ whole genome shotgun (WGS) entry which is preliminary data.</text>
</comment>
<keyword evidence="4 12" id="KW-0548">Nucleotidyltransferase</keyword>
<dbReference type="InterPro" id="IPR002694">
    <property type="entry name" value="Znf_CHC2"/>
</dbReference>
<dbReference type="FunFam" id="3.90.580.10:FF:000001">
    <property type="entry name" value="DNA primase"/>
    <property type="match status" value="1"/>
</dbReference>
<comment type="catalytic activity">
    <reaction evidence="12">
        <text>ssDNA + n NTP = ssDNA/pppN(pN)n-1 hybrid + (n-1) diphosphate.</text>
        <dbReference type="EC" id="2.7.7.101"/>
    </reaction>
</comment>
<keyword evidence="6 12" id="KW-0479">Metal-binding</keyword>
<dbReference type="HAMAP" id="MF_00974">
    <property type="entry name" value="DNA_primase_DnaG"/>
    <property type="match status" value="1"/>
</dbReference>
<keyword evidence="3 12" id="KW-0808">Transferase</keyword>
<gene>
    <name evidence="12 16" type="primary">dnaG</name>
    <name evidence="16" type="ORF">FYJ51_00485</name>
</gene>
<name>A0A7X2NQ77_9FIRM</name>
<dbReference type="Gene3D" id="1.10.860.10">
    <property type="entry name" value="DNAb Helicase, Chain A"/>
    <property type="match status" value="1"/>
</dbReference>
<dbReference type="GO" id="GO:0008270">
    <property type="term" value="F:zinc ion binding"/>
    <property type="evidence" value="ECO:0007669"/>
    <property type="project" value="UniProtKB-UniRule"/>
</dbReference>
<dbReference type="GO" id="GO:0003677">
    <property type="term" value="F:DNA binding"/>
    <property type="evidence" value="ECO:0007669"/>
    <property type="project" value="UniProtKB-KW"/>
</dbReference>
<comment type="cofactor">
    <cofactor evidence="12 13 14">
        <name>Zn(2+)</name>
        <dbReference type="ChEBI" id="CHEBI:29105"/>
    </cofactor>
    <text evidence="12 13 14">Binds 1 zinc ion per monomer.</text>
</comment>
<dbReference type="SMART" id="SM00400">
    <property type="entry name" value="ZnF_CHCC"/>
    <property type="match status" value="1"/>
</dbReference>